<dbReference type="EMBL" id="JH717842">
    <property type="protein sequence ID" value="EWY92844.1"/>
    <property type="molecule type" value="Genomic_DNA"/>
</dbReference>
<dbReference type="Proteomes" id="UP000030753">
    <property type="component" value="Unassembled WGS sequence"/>
</dbReference>
<organism evidence="2 3">
    <name type="scientific">Fusarium oxysporum NRRL 32931</name>
    <dbReference type="NCBI Taxonomy" id="660029"/>
    <lineage>
        <taxon>Eukaryota</taxon>
        <taxon>Fungi</taxon>
        <taxon>Dikarya</taxon>
        <taxon>Ascomycota</taxon>
        <taxon>Pezizomycotina</taxon>
        <taxon>Sordariomycetes</taxon>
        <taxon>Hypocreomycetidae</taxon>
        <taxon>Hypocreales</taxon>
        <taxon>Nectriaceae</taxon>
        <taxon>Fusarium</taxon>
        <taxon>Fusarium oxysporum species complex</taxon>
    </lineage>
</organism>
<dbReference type="EMBL" id="JH717842">
    <property type="protein sequence ID" value="EWY92846.1"/>
    <property type="molecule type" value="Genomic_DNA"/>
</dbReference>
<sequence length="101" mass="11906">MSCVSTRVAHQICSYLHVSNGVLSPIKVFYLGVHMYAYLKYNRTRQWSWVNSKTVTANMRKNPWFRTRFAVLSVSGDAYIAWPLGVAWPLYLRPYRFRQRA</sequence>
<reference evidence="2 3" key="1">
    <citation type="submission" date="2011-06" db="EMBL/GenBank/DDBJ databases">
        <title>The Genome Sequence of Fusarium oxysporum FOSC 3-a.</title>
        <authorList>
            <consortium name="The Broad Institute Genome Sequencing Platform"/>
            <person name="Ma L.-J."/>
            <person name="Gale L.R."/>
            <person name="Schwartz D.C."/>
            <person name="Zhou S."/>
            <person name="Corby-Kistler H."/>
            <person name="Young S.K."/>
            <person name="Zeng Q."/>
            <person name="Gargeya S."/>
            <person name="Fitzgerald M."/>
            <person name="Haas B."/>
            <person name="Abouelleil A."/>
            <person name="Alvarado L."/>
            <person name="Arachchi H.M."/>
            <person name="Berlin A."/>
            <person name="Brown A."/>
            <person name="Chapman S.B."/>
            <person name="Chen Z."/>
            <person name="Dunbar C."/>
            <person name="Freedman E."/>
            <person name="Gearin G."/>
            <person name="Gellesch M."/>
            <person name="Goldberg J."/>
            <person name="Griggs A."/>
            <person name="Gujja S."/>
            <person name="Heiman D."/>
            <person name="Howarth C."/>
            <person name="Larson L."/>
            <person name="Lui A."/>
            <person name="MacDonald P.J.P."/>
            <person name="Mehta T."/>
            <person name="Montmayeur A."/>
            <person name="Murphy C."/>
            <person name="Neiman D."/>
            <person name="Pearson M."/>
            <person name="Priest M."/>
            <person name="Roberts A."/>
            <person name="Saif S."/>
            <person name="Shea T."/>
            <person name="Shenoy N."/>
            <person name="Sisk P."/>
            <person name="Stolte C."/>
            <person name="Sykes S."/>
            <person name="Wortman J."/>
            <person name="Nusbaum C."/>
            <person name="Birren B."/>
        </authorList>
    </citation>
    <scope>NUCLEOTIDE SEQUENCE [LARGE SCALE GENOMIC DNA]</scope>
    <source>
        <strain evidence="3">FOSC 3-a</strain>
        <strain evidence="2">NRRL 32931</strain>
    </source>
</reference>
<dbReference type="AlphaFoldDB" id="W9IJZ5"/>
<name>W9IJZ5_FUSOX</name>
<evidence type="ECO:0000313" key="3">
    <source>
        <dbReference type="Proteomes" id="UP000030753"/>
    </source>
</evidence>
<evidence type="ECO:0000256" key="1">
    <source>
        <dbReference type="SAM" id="Phobius"/>
    </source>
</evidence>
<protein>
    <submittedName>
        <fullName evidence="2">Uncharacterized protein</fullName>
    </submittedName>
</protein>
<proteinExistence type="predicted"/>
<dbReference type="HOGENOM" id="CLU_2291792_0_0_1"/>
<feature type="transmembrane region" description="Helical" evidence="1">
    <location>
        <begin position="69"/>
        <end position="91"/>
    </location>
</feature>
<gene>
    <name evidence="2" type="ORF">FOYG_06280</name>
</gene>
<accession>W9IJZ5</accession>
<keyword evidence="1" id="KW-0812">Transmembrane</keyword>
<reference evidence="2" key="2">
    <citation type="submission" date="2012-06" db="EMBL/GenBank/DDBJ databases">
        <title>Annotation of the Genome Sequence of Fusarium oxysporum NRRL32931.</title>
        <authorList>
            <consortium name="The Broad Institute Genomics Platform"/>
            <person name="Ma L.-J."/>
            <person name="Corby-Kistler H."/>
            <person name="Broz K."/>
            <person name="Gale L.R."/>
            <person name="Jonkers W."/>
            <person name="O'Donnell K."/>
            <person name="Ploetz R."/>
            <person name="Steinberg C."/>
            <person name="Schwartz D.C."/>
            <person name="VanEtten H."/>
            <person name="Zhou S."/>
            <person name="Young S.K."/>
            <person name="Zeng Q."/>
            <person name="Gargeya S."/>
            <person name="Fitzgerald M."/>
            <person name="Abouelleil A."/>
            <person name="Alvarado L."/>
            <person name="Chapman S.B."/>
            <person name="Gainer-Dewar J."/>
            <person name="Goldberg J."/>
            <person name="Griggs A."/>
            <person name="Gujja S."/>
            <person name="Hansen M."/>
            <person name="Howarth C."/>
            <person name="Imamovic A."/>
            <person name="Ireland A."/>
            <person name="Larimer J."/>
            <person name="McCowan C."/>
            <person name="Murphy C."/>
            <person name="Pearson M."/>
            <person name="Poon T.W."/>
            <person name="Priest M."/>
            <person name="Roberts A."/>
            <person name="Saif S."/>
            <person name="Shea T."/>
            <person name="Sykes S."/>
            <person name="Wortman J."/>
            <person name="Nusbaum C."/>
            <person name="Birren B."/>
        </authorList>
    </citation>
    <scope>NUCLEOTIDE SEQUENCE</scope>
    <source>
        <strain evidence="2">NRRL 32931</strain>
    </source>
</reference>
<dbReference type="EMBL" id="JH717842">
    <property type="protein sequence ID" value="EWY92845.1"/>
    <property type="molecule type" value="Genomic_DNA"/>
</dbReference>
<evidence type="ECO:0000313" key="2">
    <source>
        <dbReference type="EMBL" id="EWY92846.1"/>
    </source>
</evidence>
<keyword evidence="1" id="KW-0472">Membrane</keyword>
<dbReference type="EMBL" id="JH717842">
    <property type="protein sequence ID" value="EWY92847.1"/>
    <property type="molecule type" value="Genomic_DNA"/>
</dbReference>
<keyword evidence="1" id="KW-1133">Transmembrane helix</keyword>